<dbReference type="InParanoid" id="A0A1Y1XED8"/>
<feature type="transmembrane region" description="Helical" evidence="1">
    <location>
        <begin position="343"/>
        <end position="367"/>
    </location>
</feature>
<organism evidence="2 3">
    <name type="scientific">Basidiobolus meristosporus CBS 931.73</name>
    <dbReference type="NCBI Taxonomy" id="1314790"/>
    <lineage>
        <taxon>Eukaryota</taxon>
        <taxon>Fungi</taxon>
        <taxon>Fungi incertae sedis</taxon>
        <taxon>Zoopagomycota</taxon>
        <taxon>Entomophthoromycotina</taxon>
        <taxon>Basidiobolomycetes</taxon>
        <taxon>Basidiobolales</taxon>
        <taxon>Basidiobolaceae</taxon>
        <taxon>Basidiobolus</taxon>
    </lineage>
</organism>
<keyword evidence="1" id="KW-0472">Membrane</keyword>
<gene>
    <name evidence="2" type="ORF">K493DRAFT_307494</name>
</gene>
<evidence type="ECO:0000313" key="2">
    <source>
        <dbReference type="EMBL" id="ORX84052.1"/>
    </source>
</evidence>
<dbReference type="EMBL" id="MCFE01000622">
    <property type="protein sequence ID" value="ORX84052.1"/>
    <property type="molecule type" value="Genomic_DNA"/>
</dbReference>
<feature type="transmembrane region" description="Helical" evidence="1">
    <location>
        <begin position="12"/>
        <end position="32"/>
    </location>
</feature>
<keyword evidence="1" id="KW-0812">Transmembrane</keyword>
<evidence type="ECO:0000313" key="3">
    <source>
        <dbReference type="Proteomes" id="UP000193498"/>
    </source>
</evidence>
<evidence type="ECO:0000256" key="1">
    <source>
        <dbReference type="SAM" id="Phobius"/>
    </source>
</evidence>
<accession>A0A1Y1XED8</accession>
<keyword evidence="1" id="KW-1133">Transmembrane helix</keyword>
<reference evidence="2 3" key="1">
    <citation type="submission" date="2016-07" db="EMBL/GenBank/DDBJ databases">
        <title>Pervasive Adenine N6-methylation of Active Genes in Fungi.</title>
        <authorList>
            <consortium name="DOE Joint Genome Institute"/>
            <person name="Mondo S.J."/>
            <person name="Dannebaum R.O."/>
            <person name="Kuo R.C."/>
            <person name="Labutti K."/>
            <person name="Haridas S."/>
            <person name="Kuo A."/>
            <person name="Salamov A."/>
            <person name="Ahrendt S.R."/>
            <person name="Lipzen A."/>
            <person name="Sullivan W."/>
            <person name="Andreopoulos W.B."/>
            <person name="Clum A."/>
            <person name="Lindquist E."/>
            <person name="Daum C."/>
            <person name="Ramamoorthy G.K."/>
            <person name="Gryganskyi A."/>
            <person name="Culley D."/>
            <person name="Magnuson J.K."/>
            <person name="James T.Y."/>
            <person name="O'Malley M.A."/>
            <person name="Stajich J.E."/>
            <person name="Spatafora J.W."/>
            <person name="Visel A."/>
            <person name="Grigoriev I.V."/>
        </authorList>
    </citation>
    <scope>NUCLEOTIDE SEQUENCE [LARGE SCALE GENOMIC DNA]</scope>
    <source>
        <strain evidence="2 3">CBS 931.73</strain>
    </source>
</reference>
<name>A0A1Y1XED8_9FUNG</name>
<feature type="transmembrane region" description="Helical" evidence="1">
    <location>
        <begin position="279"/>
        <end position="299"/>
    </location>
</feature>
<dbReference type="AlphaFoldDB" id="A0A1Y1XED8"/>
<keyword evidence="3" id="KW-1185">Reference proteome</keyword>
<dbReference type="Proteomes" id="UP000193498">
    <property type="component" value="Unassembled WGS sequence"/>
</dbReference>
<proteinExistence type="predicted"/>
<protein>
    <submittedName>
        <fullName evidence="2">Uncharacterized protein</fullName>
    </submittedName>
</protein>
<sequence length="377" mass="43770">MIELQLNGTTNTVLRSSAIFISYFLWLCSPVVRFNIATTRYYTFRECIDLVTLNPATVVRRYITQLMSSKLTKADQRSMDVILRSALDGTAYWVGALTQESDTGKIVIEDSKSRLSNMLELSPIDQPGIRVTTDYTYLTKVKEADIPVLLENDISVYYLPDSKVLYYLSKLGCLCVLSYWLFEAYVIVHGFMSLGCIPECRDAIDLMRPALFIPFFYNNSIYKGPVFITLKTGDDPCLSKSSVKPDEEFMFNEIRSKEHPGVDVPNPKKVLTWYRIQRFLGSFLYMIPFYLAYFGLSSLAKWQQTTRLGVFYWYCLLAEPVLYCILCYIASDEEIIRRWRASMMLSLGYLLLKLMHNYSFCMTWSWWIGDKHNEKMD</sequence>
<comment type="caution">
    <text evidence="2">The sequence shown here is derived from an EMBL/GenBank/DDBJ whole genome shotgun (WGS) entry which is preliminary data.</text>
</comment>
<feature type="transmembrane region" description="Helical" evidence="1">
    <location>
        <begin position="311"/>
        <end position="331"/>
    </location>
</feature>